<evidence type="ECO:0000256" key="1">
    <source>
        <dbReference type="SAM" id="Phobius"/>
    </source>
</evidence>
<feature type="domain" description="Transposase IS4-like" evidence="2">
    <location>
        <begin position="7"/>
        <end position="80"/>
    </location>
</feature>
<comment type="caution">
    <text evidence="3">The sequence shown here is derived from an EMBL/GenBank/DDBJ whole genome shotgun (WGS) entry which is preliminary data.</text>
</comment>
<dbReference type="GO" id="GO:0006313">
    <property type="term" value="P:DNA transposition"/>
    <property type="evidence" value="ECO:0007669"/>
    <property type="project" value="InterPro"/>
</dbReference>
<dbReference type="GO" id="GO:0003677">
    <property type="term" value="F:DNA binding"/>
    <property type="evidence" value="ECO:0007669"/>
    <property type="project" value="InterPro"/>
</dbReference>
<keyword evidence="4" id="KW-1185">Reference proteome</keyword>
<evidence type="ECO:0000313" key="3">
    <source>
        <dbReference type="EMBL" id="OPJ63742.1"/>
    </source>
</evidence>
<keyword evidence="1" id="KW-0812">Transmembrane</keyword>
<protein>
    <submittedName>
        <fullName evidence="3">Transposase DDE domain protein</fullName>
    </submittedName>
</protein>
<sequence length="142" mass="16452">MVDRSKINTSALIIADRGYEAYNNMAHIQERGWKYLIRIKDHKTYSSGILQGLELPSTEEFDVDINLKLTRKQTNEVKELLKDKNHYRLISHGKAFDYLPEKSKKSDHIKAAVQIFCIAVFVFISYNNVSNIGKQLQLLTYT</sequence>
<evidence type="ECO:0000259" key="2">
    <source>
        <dbReference type="Pfam" id="PF01609"/>
    </source>
</evidence>
<proteinExistence type="predicted"/>
<dbReference type="Proteomes" id="UP000190080">
    <property type="component" value="Unassembled WGS sequence"/>
</dbReference>
<dbReference type="STRING" id="1450648.CLORY_09260"/>
<keyword evidence="1" id="KW-0472">Membrane</keyword>
<dbReference type="GO" id="GO:0004803">
    <property type="term" value="F:transposase activity"/>
    <property type="evidence" value="ECO:0007669"/>
    <property type="project" value="InterPro"/>
</dbReference>
<dbReference type="Pfam" id="PF01609">
    <property type="entry name" value="DDE_Tnp_1"/>
    <property type="match status" value="1"/>
</dbReference>
<keyword evidence="1" id="KW-1133">Transmembrane helix</keyword>
<dbReference type="RefSeq" id="WP_079422359.1">
    <property type="nucleotide sequence ID" value="NZ_MZGV01000007.1"/>
</dbReference>
<gene>
    <name evidence="3" type="ORF">CLORY_09260</name>
</gene>
<dbReference type="InterPro" id="IPR002559">
    <property type="entry name" value="Transposase_11"/>
</dbReference>
<name>A0A1V4IUN7_9CLOT</name>
<dbReference type="OrthoDB" id="9794050at2"/>
<evidence type="ECO:0000313" key="4">
    <source>
        <dbReference type="Proteomes" id="UP000190080"/>
    </source>
</evidence>
<dbReference type="AlphaFoldDB" id="A0A1V4IUN7"/>
<dbReference type="EMBL" id="MZGV01000007">
    <property type="protein sequence ID" value="OPJ63742.1"/>
    <property type="molecule type" value="Genomic_DNA"/>
</dbReference>
<reference evidence="3 4" key="1">
    <citation type="submission" date="2017-03" db="EMBL/GenBank/DDBJ databases">
        <title>Genome sequence of Clostridium oryzae DSM 28571.</title>
        <authorList>
            <person name="Poehlein A."/>
            <person name="Daniel R."/>
        </authorList>
    </citation>
    <scope>NUCLEOTIDE SEQUENCE [LARGE SCALE GENOMIC DNA]</scope>
    <source>
        <strain evidence="3 4">DSM 28571</strain>
    </source>
</reference>
<organism evidence="3 4">
    <name type="scientific">Clostridium oryzae</name>
    <dbReference type="NCBI Taxonomy" id="1450648"/>
    <lineage>
        <taxon>Bacteria</taxon>
        <taxon>Bacillati</taxon>
        <taxon>Bacillota</taxon>
        <taxon>Clostridia</taxon>
        <taxon>Eubacteriales</taxon>
        <taxon>Clostridiaceae</taxon>
        <taxon>Clostridium</taxon>
    </lineage>
</organism>
<feature type="transmembrane region" description="Helical" evidence="1">
    <location>
        <begin position="111"/>
        <end position="129"/>
    </location>
</feature>
<accession>A0A1V4IUN7</accession>